<name>A0AAV7EPN5_ARIFI</name>
<feature type="coiled-coil region" evidence="2">
    <location>
        <begin position="184"/>
        <end position="211"/>
    </location>
</feature>
<evidence type="ECO:0000313" key="7">
    <source>
        <dbReference type="Proteomes" id="UP000825729"/>
    </source>
</evidence>
<keyword evidence="4" id="KW-0812">Transmembrane</keyword>
<gene>
    <name evidence="6" type="ORF">H6P81_010752</name>
</gene>
<dbReference type="AlphaFoldDB" id="A0AAV7EPN5"/>
<evidence type="ECO:0000256" key="4">
    <source>
        <dbReference type="SAM" id="Phobius"/>
    </source>
</evidence>
<evidence type="ECO:0000256" key="3">
    <source>
        <dbReference type="SAM" id="MobiDB-lite"/>
    </source>
</evidence>
<evidence type="ECO:0000259" key="5">
    <source>
        <dbReference type="Pfam" id="PF14159"/>
    </source>
</evidence>
<feature type="compositionally biased region" description="Polar residues" evidence="3">
    <location>
        <begin position="90"/>
        <end position="99"/>
    </location>
</feature>
<evidence type="ECO:0000313" key="6">
    <source>
        <dbReference type="EMBL" id="KAG9450787.1"/>
    </source>
</evidence>
<dbReference type="InterPro" id="IPR033344">
    <property type="entry name" value="CURT1"/>
</dbReference>
<dbReference type="Pfam" id="PF14159">
    <property type="entry name" value="CAAD"/>
    <property type="match status" value="1"/>
</dbReference>
<dbReference type="InterPro" id="IPR025564">
    <property type="entry name" value="CAAD_dom"/>
</dbReference>
<evidence type="ECO:0000256" key="1">
    <source>
        <dbReference type="ARBA" id="ARBA00004141"/>
    </source>
</evidence>
<feature type="region of interest" description="Disordered" evidence="3">
    <location>
        <begin position="61"/>
        <end position="102"/>
    </location>
</feature>
<feature type="region of interest" description="Disordered" evidence="3">
    <location>
        <begin position="1"/>
        <end position="34"/>
    </location>
</feature>
<comment type="subcellular location">
    <subcellularLocation>
        <location evidence="1">Membrane</location>
        <topology evidence="1">Multi-pass membrane protein</topology>
    </subcellularLocation>
</comment>
<keyword evidence="4" id="KW-0472">Membrane</keyword>
<sequence length="212" mass="23725">MELCSPRLGSNLPHPRLFTRKSSPTHLTGPLASKRIPTSLTRSGFVSIAYPIRCTTSREISSSLSEQFDEEPNKEIPTEESYGTEDLHNEPTSNENSHYANEDSFLPSEEAPIVSQFIVSQFLHGMKDKLNLEDAYPVLLYGSGALVAIWLSTAIVGAVDSIPVFPKVLEVVGLGFSIWFSYRYLIFKENREELLTKIEELKREIIGGSEED</sequence>
<comment type="caution">
    <text evidence="6">The sequence shown here is derived from an EMBL/GenBank/DDBJ whole genome shotgun (WGS) entry which is preliminary data.</text>
</comment>
<organism evidence="6 7">
    <name type="scientific">Aristolochia fimbriata</name>
    <name type="common">White veined hardy Dutchman's pipe vine</name>
    <dbReference type="NCBI Taxonomy" id="158543"/>
    <lineage>
        <taxon>Eukaryota</taxon>
        <taxon>Viridiplantae</taxon>
        <taxon>Streptophyta</taxon>
        <taxon>Embryophyta</taxon>
        <taxon>Tracheophyta</taxon>
        <taxon>Spermatophyta</taxon>
        <taxon>Magnoliopsida</taxon>
        <taxon>Magnoliidae</taxon>
        <taxon>Piperales</taxon>
        <taxon>Aristolochiaceae</taxon>
        <taxon>Aristolochia</taxon>
    </lineage>
</organism>
<dbReference type="Proteomes" id="UP000825729">
    <property type="component" value="Unassembled WGS sequence"/>
</dbReference>
<keyword evidence="7" id="KW-1185">Reference proteome</keyword>
<dbReference type="GO" id="GO:0009535">
    <property type="term" value="C:chloroplast thylakoid membrane"/>
    <property type="evidence" value="ECO:0007669"/>
    <property type="project" value="TreeGrafter"/>
</dbReference>
<evidence type="ECO:0000256" key="2">
    <source>
        <dbReference type="SAM" id="Coils"/>
    </source>
</evidence>
<dbReference type="PANTHER" id="PTHR33222:SF2">
    <property type="entry name" value="PROTEIN CURVATURE THYLAKOID 1D, CHLOROPLASTIC"/>
    <property type="match status" value="1"/>
</dbReference>
<feature type="transmembrane region" description="Helical" evidence="4">
    <location>
        <begin position="136"/>
        <end position="158"/>
    </location>
</feature>
<protein>
    <recommendedName>
        <fullName evidence="5">Cyanobacterial aminoacyl-tRNA synthetase CAAD domain-containing protein</fullName>
    </recommendedName>
</protein>
<feature type="transmembrane region" description="Helical" evidence="4">
    <location>
        <begin position="164"/>
        <end position="182"/>
    </location>
</feature>
<keyword evidence="4" id="KW-1133">Transmembrane helix</keyword>
<keyword evidence="2" id="KW-0175">Coiled coil</keyword>
<proteinExistence type="predicted"/>
<dbReference type="EMBL" id="JAINDJ010000004">
    <property type="protein sequence ID" value="KAG9450787.1"/>
    <property type="molecule type" value="Genomic_DNA"/>
</dbReference>
<reference evidence="6 7" key="1">
    <citation type="submission" date="2021-07" db="EMBL/GenBank/DDBJ databases">
        <title>The Aristolochia fimbriata genome: insights into angiosperm evolution, floral development and chemical biosynthesis.</title>
        <authorList>
            <person name="Jiao Y."/>
        </authorList>
    </citation>
    <scope>NUCLEOTIDE SEQUENCE [LARGE SCALE GENOMIC DNA]</scope>
    <source>
        <strain evidence="6">IBCAS-2021</strain>
        <tissue evidence="6">Leaf</tissue>
    </source>
</reference>
<dbReference type="PANTHER" id="PTHR33222">
    <property type="match status" value="1"/>
</dbReference>
<accession>A0AAV7EPN5</accession>
<feature type="domain" description="Cyanobacterial aminoacyl-tRNA synthetase CAAD" evidence="5">
    <location>
        <begin position="132"/>
        <end position="207"/>
    </location>
</feature>